<organism evidence="1 2">
    <name type="scientific">Pseudonocardia humida</name>
    <dbReference type="NCBI Taxonomy" id="2800819"/>
    <lineage>
        <taxon>Bacteria</taxon>
        <taxon>Bacillati</taxon>
        <taxon>Actinomycetota</taxon>
        <taxon>Actinomycetes</taxon>
        <taxon>Pseudonocardiales</taxon>
        <taxon>Pseudonocardiaceae</taxon>
        <taxon>Pseudonocardia</taxon>
    </lineage>
</organism>
<reference evidence="1" key="1">
    <citation type="submission" date="2021-04" db="EMBL/GenBank/DDBJ databases">
        <title>Pseudonocardia sp. nov., isolated from sandy soil of mangrove forest.</title>
        <authorList>
            <person name="Zan Z."/>
            <person name="Huang R."/>
            <person name="Liu W."/>
        </authorList>
    </citation>
    <scope>NUCLEOTIDE SEQUENCE</scope>
    <source>
        <strain evidence="1">S2-4</strain>
    </source>
</reference>
<gene>
    <name evidence="1" type="ORF">KDL28_36720</name>
</gene>
<comment type="caution">
    <text evidence="1">The sequence shown here is derived from an EMBL/GenBank/DDBJ whole genome shotgun (WGS) entry which is preliminary data.</text>
</comment>
<proteinExistence type="predicted"/>
<keyword evidence="2" id="KW-1185">Reference proteome</keyword>
<dbReference type="EMBL" id="JAGSOV010000086">
    <property type="protein sequence ID" value="MCO1660608.1"/>
    <property type="molecule type" value="Genomic_DNA"/>
</dbReference>
<dbReference type="Proteomes" id="UP001165283">
    <property type="component" value="Unassembled WGS sequence"/>
</dbReference>
<accession>A0ABT1AC79</accession>
<name>A0ABT1AC79_9PSEU</name>
<protein>
    <submittedName>
        <fullName evidence="1">Uncharacterized protein</fullName>
    </submittedName>
</protein>
<evidence type="ECO:0000313" key="2">
    <source>
        <dbReference type="Proteomes" id="UP001165283"/>
    </source>
</evidence>
<sequence>MSSRYEFRVAGLVSERSRGAFPDMVVVDAPPETIIVGEVQDESHLHGVLALIQSLGLRVVSLQEIPHGP</sequence>
<evidence type="ECO:0000313" key="1">
    <source>
        <dbReference type="EMBL" id="MCO1660608.1"/>
    </source>
</evidence>